<keyword evidence="3" id="KW-1185">Reference proteome</keyword>
<protein>
    <recommendedName>
        <fullName evidence="4">Mu transposase, C-terminal</fullName>
    </recommendedName>
</protein>
<dbReference type="STRING" id="1121955.SAMN02745146_0068"/>
<feature type="coiled-coil region" evidence="1">
    <location>
        <begin position="649"/>
        <end position="678"/>
    </location>
</feature>
<dbReference type="Proteomes" id="UP000184418">
    <property type="component" value="Unassembled WGS sequence"/>
</dbReference>
<dbReference type="EMBL" id="FQYN01000010">
    <property type="protein sequence ID" value="SHJ75129.1"/>
    <property type="molecule type" value="Genomic_DNA"/>
</dbReference>
<dbReference type="AlphaFoldDB" id="A0A1M6LVA4"/>
<evidence type="ECO:0000313" key="3">
    <source>
        <dbReference type="Proteomes" id="UP000184418"/>
    </source>
</evidence>
<name>A0A1M6LVA4_9BACT</name>
<proteinExistence type="predicted"/>
<dbReference type="GO" id="GO:0003676">
    <property type="term" value="F:nucleic acid binding"/>
    <property type="evidence" value="ECO:0007669"/>
    <property type="project" value="InterPro"/>
</dbReference>
<sequence>MIPKGNKLWLRRREVMDYGVLETSIDQGLYRNRRGTRGWSHVFDSIEGCLIDYDTIPARTIREYAIPSKAELLAQYKAETQELKAAELAVAGSALTALHARMVCPTDYNIFFTRAGLTSTGESVEAKATQLTEAAGWLRLLANLETRAQLKSLGFEKKDQARAAVLDQVLDQKLYGLRVSNVRVLQAKELAFAKALQLSVEDQEAGLSQHERQRNAHERALLTLVPDRYGRDNARKIGRKQVVNGTDTRVLLASGQVDMSEWHANTIATLFMNPGSGNKFDLREVYRRYKQRCAATGREPICTESGMKAFLLRNDVRQFTAWERDGHASIEKYLPHVRRERPSYSLSKGGYDGFSLDFYTTMDGARVMLTMVAVFDYHSEAITGFSVGLVENGFMVREMYRNHLNQLDGRSFIEIESDRFSGNLAKDTQQIFRRACQIITQPAPNDPRGKAPNPKARFVERLGQELNRLAQNVEGWKGTNITSIDQQRKANPDYAGTASQGSLELGIRQVSKLVAVYNHEQVEKWNGQTRWQRLLADLNPEAPVLDALTRATLLSQHTVTSVRHAAVRITVGNKTHEYPFPTYAKYAHKMGKGLKVRVYYDETNLASVDVFGFADAKDTGTDVHLATLGKGQRVQMAKTEQTDGDQAELGRQDRQREAMREEMDRKQLESEAVAYELEVPAGIGVKALRALVKGARLTSPVVADFDTRFGQVLAAPAAAAQLAYYDDALLRDQGHRVPVVVDAPARKTTKARERYDSYKDSGIDFS</sequence>
<keyword evidence="1" id="KW-0175">Coiled coil</keyword>
<evidence type="ECO:0000313" key="2">
    <source>
        <dbReference type="EMBL" id="SHJ75129.1"/>
    </source>
</evidence>
<feature type="coiled-coil region" evidence="1">
    <location>
        <begin position="193"/>
        <end position="220"/>
    </location>
</feature>
<evidence type="ECO:0008006" key="4">
    <source>
        <dbReference type="Google" id="ProtNLM"/>
    </source>
</evidence>
<dbReference type="InterPro" id="IPR036397">
    <property type="entry name" value="RNaseH_sf"/>
</dbReference>
<accession>A0A1M6LVA4</accession>
<evidence type="ECO:0000256" key="1">
    <source>
        <dbReference type="SAM" id="Coils"/>
    </source>
</evidence>
<dbReference type="Gene3D" id="3.30.420.10">
    <property type="entry name" value="Ribonuclease H-like superfamily/Ribonuclease H"/>
    <property type="match status" value="1"/>
</dbReference>
<organism evidence="2 3">
    <name type="scientific">Hymenobacter daecheongensis DSM 21074</name>
    <dbReference type="NCBI Taxonomy" id="1121955"/>
    <lineage>
        <taxon>Bacteria</taxon>
        <taxon>Pseudomonadati</taxon>
        <taxon>Bacteroidota</taxon>
        <taxon>Cytophagia</taxon>
        <taxon>Cytophagales</taxon>
        <taxon>Hymenobacteraceae</taxon>
        <taxon>Hymenobacter</taxon>
    </lineage>
</organism>
<reference evidence="2 3" key="1">
    <citation type="submission" date="2016-11" db="EMBL/GenBank/DDBJ databases">
        <authorList>
            <person name="Jaros S."/>
            <person name="Januszkiewicz K."/>
            <person name="Wedrychowicz H."/>
        </authorList>
    </citation>
    <scope>NUCLEOTIDE SEQUENCE [LARGE SCALE GENOMIC DNA]</scope>
    <source>
        <strain evidence="2 3">DSM 21074</strain>
    </source>
</reference>
<gene>
    <name evidence="2" type="ORF">SAMN02745146_0068</name>
</gene>